<evidence type="ECO:0008006" key="4">
    <source>
        <dbReference type="Google" id="ProtNLM"/>
    </source>
</evidence>
<dbReference type="EMBL" id="HE612856">
    <property type="protein sequence ID" value="CCE61456.1"/>
    <property type="molecule type" value="Genomic_DNA"/>
</dbReference>
<dbReference type="PANTHER" id="PTHR28139">
    <property type="entry name" value="UPF0768 PROTEIN YBL029C-A"/>
    <property type="match status" value="1"/>
</dbReference>
<name>G8BNH8_TETPH</name>
<organism evidence="2 3">
    <name type="scientific">Tetrapisispora phaffii (strain ATCC 24235 / CBS 4417 / NBRC 1672 / NRRL Y-8282 / UCD 70-5)</name>
    <name type="common">Yeast</name>
    <name type="synonym">Fabospora phaffii</name>
    <dbReference type="NCBI Taxonomy" id="1071381"/>
    <lineage>
        <taxon>Eukaryota</taxon>
        <taxon>Fungi</taxon>
        <taxon>Dikarya</taxon>
        <taxon>Ascomycota</taxon>
        <taxon>Saccharomycotina</taxon>
        <taxon>Saccharomycetes</taxon>
        <taxon>Saccharomycetales</taxon>
        <taxon>Saccharomycetaceae</taxon>
        <taxon>Tetrapisispora</taxon>
    </lineage>
</organism>
<dbReference type="OrthoDB" id="5545479at2759"/>
<accession>G8BNH8</accession>
<feature type="compositionally biased region" description="Polar residues" evidence="1">
    <location>
        <begin position="134"/>
        <end position="147"/>
    </location>
</feature>
<keyword evidence="3" id="KW-1185">Reference proteome</keyword>
<dbReference type="AlphaFoldDB" id="G8BNH8"/>
<evidence type="ECO:0000256" key="1">
    <source>
        <dbReference type="SAM" id="MobiDB-lite"/>
    </source>
</evidence>
<dbReference type="KEGG" id="tpf:TPHA_0A03800"/>
<protein>
    <recommendedName>
        <fullName evidence="4">Zinc-ribbon 15 domain-containing protein</fullName>
    </recommendedName>
</protein>
<feature type="region of interest" description="Disordered" evidence="1">
    <location>
        <begin position="104"/>
        <end position="147"/>
    </location>
</feature>
<reference evidence="2 3" key="1">
    <citation type="journal article" date="2011" name="Proc. Natl. Acad. Sci. U.S.A.">
        <title>Evolutionary erosion of yeast sex chromosomes by mating-type switching accidents.</title>
        <authorList>
            <person name="Gordon J.L."/>
            <person name="Armisen D."/>
            <person name="Proux-Wera E."/>
            <person name="Oheigeartaigh S.S."/>
            <person name="Byrne K.P."/>
            <person name="Wolfe K.H."/>
        </authorList>
    </citation>
    <scope>NUCLEOTIDE SEQUENCE [LARGE SCALE GENOMIC DNA]</scope>
    <source>
        <strain evidence="3">ATCC 24235 / CBS 4417 / NBRC 1672 / NRRL Y-8282 / UCD 70-5</strain>
    </source>
</reference>
<dbReference type="GeneID" id="11532634"/>
<feature type="compositionally biased region" description="Low complexity" evidence="1">
    <location>
        <begin position="111"/>
        <end position="133"/>
    </location>
</feature>
<dbReference type="HOGENOM" id="CLU_115926_1_0_1"/>
<dbReference type="Proteomes" id="UP000005666">
    <property type="component" value="Chromosome 1"/>
</dbReference>
<gene>
    <name evidence="2" type="primary">TPHA0A03800</name>
    <name evidence="2" type="ordered locus">TPHA_0A03800</name>
</gene>
<dbReference type="OMA" id="CTICNWR"/>
<dbReference type="STRING" id="1071381.G8BNH8"/>
<sequence>MFIPIICGMNNYDSNYKPKLQSTKKKNGEQPIDLPPLQPSDYENLYCPNCHNYSARPIKRRQFFTVWFIPILPVYWGKQVKCTICNWRQDFKDEAQLRKIVNEQKNIRNNQPQTYQAQQPPQMYQAQPTTQAPVNQQPPQTYQQLYS</sequence>
<dbReference type="RefSeq" id="XP_003683890.1">
    <property type="nucleotide sequence ID" value="XM_003683842.1"/>
</dbReference>
<evidence type="ECO:0000313" key="3">
    <source>
        <dbReference type="Proteomes" id="UP000005666"/>
    </source>
</evidence>
<proteinExistence type="predicted"/>
<dbReference type="eggNOG" id="ENOG502S3KC">
    <property type="taxonomic scope" value="Eukaryota"/>
</dbReference>
<dbReference type="PANTHER" id="PTHR28139:SF1">
    <property type="entry name" value="UPF0768 PROTEIN YBL029C-A"/>
    <property type="match status" value="1"/>
</dbReference>
<evidence type="ECO:0000313" key="2">
    <source>
        <dbReference type="EMBL" id="CCE61456.1"/>
    </source>
</evidence>